<keyword evidence="12" id="KW-1185">Reference proteome</keyword>
<evidence type="ECO:0000256" key="6">
    <source>
        <dbReference type="ARBA" id="ARBA00023135"/>
    </source>
</evidence>
<dbReference type="GO" id="GO:0045900">
    <property type="term" value="P:negative regulation of translational elongation"/>
    <property type="evidence" value="ECO:0007669"/>
    <property type="project" value="InterPro"/>
</dbReference>
<evidence type="ECO:0000256" key="3">
    <source>
        <dbReference type="ARBA" id="ARBA00020414"/>
    </source>
</evidence>
<evidence type="ECO:0000256" key="1">
    <source>
        <dbReference type="ARBA" id="ARBA00004496"/>
    </source>
</evidence>
<dbReference type="Gene3D" id="3.30.720.10">
    <property type="entry name" value="Signal recognition particle alu RNA binding heterodimer, srp9/1"/>
    <property type="match status" value="1"/>
</dbReference>
<sequence length="90" mass="10365">MPYATTWDDFAESARAIFLAHPSRTRHSWKYRGKDGALVFKVTNDVKTVKYRTTSRAELRRLEDLTGWMMERMTAEGVDDEELSAAPPRA</sequence>
<name>A0A1X6PKS5_PORUM</name>
<evidence type="ECO:0000313" key="11">
    <source>
        <dbReference type="EMBL" id="OSX81514.1"/>
    </source>
</evidence>
<protein>
    <recommendedName>
        <fullName evidence="3 9">Signal recognition particle 9 kDa protein</fullName>
        <shortName evidence="9">SRP9</shortName>
    </recommendedName>
</protein>
<dbReference type="InterPro" id="IPR008832">
    <property type="entry name" value="SRP9"/>
</dbReference>
<dbReference type="PANTHER" id="PTHR12834:SF12">
    <property type="entry name" value="SIGNAL RECOGNITION PARTICLE 9 KDA PROTEIN"/>
    <property type="match status" value="1"/>
</dbReference>
<dbReference type="Proteomes" id="UP000218209">
    <property type="component" value="Unassembled WGS sequence"/>
</dbReference>
<dbReference type="AlphaFoldDB" id="A0A1X6PKS5"/>
<keyword evidence="5 9" id="KW-0694">RNA-binding</keyword>
<dbReference type="SUPFAM" id="SSF54762">
    <property type="entry name" value="Signal recognition particle alu RNA binding heterodimer, SRP9/14"/>
    <property type="match status" value="1"/>
</dbReference>
<dbReference type="InterPro" id="IPR039432">
    <property type="entry name" value="SRP9_dom"/>
</dbReference>
<dbReference type="Pfam" id="PF05486">
    <property type="entry name" value="SRP9-21"/>
    <property type="match status" value="1"/>
</dbReference>
<proteinExistence type="inferred from homology"/>
<evidence type="ECO:0000256" key="2">
    <source>
        <dbReference type="ARBA" id="ARBA00009193"/>
    </source>
</evidence>
<accession>A0A1X6PKS5</accession>
<evidence type="ECO:0000313" key="12">
    <source>
        <dbReference type="Proteomes" id="UP000218209"/>
    </source>
</evidence>
<reference evidence="11 12" key="1">
    <citation type="submission" date="2017-03" db="EMBL/GenBank/DDBJ databases">
        <title>WGS assembly of Porphyra umbilicalis.</title>
        <authorList>
            <person name="Brawley S.H."/>
            <person name="Blouin N.A."/>
            <person name="Ficko-Blean E."/>
            <person name="Wheeler G.L."/>
            <person name="Lohr M."/>
            <person name="Goodson H.V."/>
            <person name="Jenkins J.W."/>
            <person name="Blaby-Haas C.E."/>
            <person name="Helliwell K.E."/>
            <person name="Chan C."/>
            <person name="Marriage T."/>
            <person name="Bhattacharya D."/>
            <person name="Klein A.S."/>
            <person name="Badis Y."/>
            <person name="Brodie J."/>
            <person name="Cao Y."/>
            <person name="Collen J."/>
            <person name="Dittami S.M."/>
            <person name="Gachon C.M."/>
            <person name="Green B.R."/>
            <person name="Karpowicz S."/>
            <person name="Kim J.W."/>
            <person name="Kudahl U."/>
            <person name="Lin S."/>
            <person name="Michel G."/>
            <person name="Mittag M."/>
            <person name="Olson B.J."/>
            <person name="Pangilinan J."/>
            <person name="Peng Y."/>
            <person name="Qiu H."/>
            <person name="Shu S."/>
            <person name="Singer J.T."/>
            <person name="Smith A.G."/>
            <person name="Sprecher B.N."/>
            <person name="Wagner V."/>
            <person name="Wang W."/>
            <person name="Wang Z.-Y."/>
            <person name="Yan J."/>
            <person name="Yarish C."/>
            <person name="Zoeuner-Riek S."/>
            <person name="Zhuang Y."/>
            <person name="Zou Y."/>
            <person name="Lindquist E.A."/>
            <person name="Grimwood J."/>
            <person name="Barry K."/>
            <person name="Rokhsar D.S."/>
            <person name="Schmutz J."/>
            <person name="Stiller J.W."/>
            <person name="Grossman A.R."/>
            <person name="Prochnik S.E."/>
        </authorList>
    </citation>
    <scope>NUCLEOTIDE SEQUENCE [LARGE SCALE GENOMIC DNA]</scope>
    <source>
        <strain evidence="11">4086291</strain>
    </source>
</reference>
<keyword evidence="4 9" id="KW-0963">Cytoplasm</keyword>
<dbReference type="GO" id="GO:0005786">
    <property type="term" value="C:signal recognition particle, endoplasmic reticulum targeting"/>
    <property type="evidence" value="ECO:0007669"/>
    <property type="project" value="UniProtKB-KW"/>
</dbReference>
<dbReference type="PANTHER" id="PTHR12834">
    <property type="entry name" value="SIGNAL RECOGNITION PARTICLE 9 KDA PROTEIN"/>
    <property type="match status" value="1"/>
</dbReference>
<evidence type="ECO:0000256" key="5">
    <source>
        <dbReference type="ARBA" id="ARBA00022884"/>
    </source>
</evidence>
<evidence type="ECO:0000259" key="10">
    <source>
        <dbReference type="Pfam" id="PF05486"/>
    </source>
</evidence>
<evidence type="ECO:0000256" key="9">
    <source>
        <dbReference type="PIRNR" id="PIRNR017029"/>
    </source>
</evidence>
<evidence type="ECO:0000256" key="4">
    <source>
        <dbReference type="ARBA" id="ARBA00022490"/>
    </source>
</evidence>
<dbReference type="GO" id="GO:0008312">
    <property type="term" value="F:7S RNA binding"/>
    <property type="evidence" value="ECO:0007669"/>
    <property type="project" value="InterPro"/>
</dbReference>
<comment type="subcellular location">
    <subcellularLocation>
        <location evidence="1 9">Cytoplasm</location>
    </subcellularLocation>
</comment>
<dbReference type="InterPro" id="IPR009018">
    <property type="entry name" value="Signal_recog_particle_SRP9/14"/>
</dbReference>
<dbReference type="EMBL" id="KV918761">
    <property type="protein sequence ID" value="OSX81514.1"/>
    <property type="molecule type" value="Genomic_DNA"/>
</dbReference>
<evidence type="ECO:0000256" key="8">
    <source>
        <dbReference type="ARBA" id="ARBA00045462"/>
    </source>
</evidence>
<dbReference type="PIRSF" id="PIRSF017029">
    <property type="entry name" value="Signal_recog_particle_SRP9"/>
    <property type="match status" value="1"/>
</dbReference>
<keyword evidence="7 9" id="KW-0687">Ribonucleoprotein</keyword>
<dbReference type="OrthoDB" id="360923at2759"/>
<organism evidence="11 12">
    <name type="scientific">Porphyra umbilicalis</name>
    <name type="common">Purple laver</name>
    <name type="synonym">Red alga</name>
    <dbReference type="NCBI Taxonomy" id="2786"/>
    <lineage>
        <taxon>Eukaryota</taxon>
        <taxon>Rhodophyta</taxon>
        <taxon>Bangiophyceae</taxon>
        <taxon>Bangiales</taxon>
        <taxon>Bangiaceae</taxon>
        <taxon>Porphyra</taxon>
    </lineage>
</organism>
<dbReference type="InterPro" id="IPR039914">
    <property type="entry name" value="SRP9-like"/>
</dbReference>
<comment type="function">
    <text evidence="8 9">Component of the signal recognition particle (SRP) complex, a ribonucleoprotein complex that mediates the cotranslational targeting of secretory and membrane proteins to the endoplasmic reticulum (ER). SRP9 together with SRP14 and the Alu portion of the SRP RNA, constitutes the elongation arrest domain of SRP. The complex of SRP9 and SRP14 is required for SRP RNA binding.</text>
</comment>
<dbReference type="GO" id="GO:0006614">
    <property type="term" value="P:SRP-dependent cotranslational protein targeting to membrane"/>
    <property type="evidence" value="ECO:0007669"/>
    <property type="project" value="InterPro"/>
</dbReference>
<feature type="domain" description="SRP9" evidence="10">
    <location>
        <begin position="5"/>
        <end position="73"/>
    </location>
</feature>
<gene>
    <name evidence="11" type="ORF">BU14_0014s0064</name>
</gene>
<evidence type="ECO:0000256" key="7">
    <source>
        <dbReference type="ARBA" id="ARBA00023274"/>
    </source>
</evidence>
<keyword evidence="6 9" id="KW-0733">Signal recognition particle</keyword>
<comment type="similarity">
    <text evidence="2 9">Belongs to the SRP9 family.</text>
</comment>